<dbReference type="SUPFAM" id="SSF52833">
    <property type="entry name" value="Thioredoxin-like"/>
    <property type="match status" value="1"/>
</dbReference>
<dbReference type="Gene3D" id="3.40.30.10">
    <property type="entry name" value="Glutaredoxin"/>
    <property type="match status" value="1"/>
</dbReference>
<dbReference type="GO" id="GO:0048511">
    <property type="term" value="P:rhythmic process"/>
    <property type="evidence" value="ECO:0007669"/>
    <property type="project" value="InterPro"/>
</dbReference>
<evidence type="ECO:0000313" key="2">
    <source>
        <dbReference type="EMBL" id="TDH60504.1"/>
    </source>
</evidence>
<organism evidence="2 3">
    <name type="scientific">Dankookia rubra</name>
    <dbReference type="NCBI Taxonomy" id="1442381"/>
    <lineage>
        <taxon>Bacteria</taxon>
        <taxon>Pseudomonadati</taxon>
        <taxon>Pseudomonadota</taxon>
        <taxon>Alphaproteobacteria</taxon>
        <taxon>Acetobacterales</taxon>
        <taxon>Roseomonadaceae</taxon>
        <taxon>Dankookia</taxon>
    </lineage>
</organism>
<dbReference type="InterPro" id="IPR039022">
    <property type="entry name" value="KaiB-like"/>
</dbReference>
<reference evidence="2 3" key="1">
    <citation type="journal article" date="2016" name="J. Microbiol.">
        <title>Dankookia rubra gen. nov., sp. nov., an alphaproteobacterium isolated from sediment of a shallow stream.</title>
        <authorList>
            <person name="Kim W.H."/>
            <person name="Kim D.H."/>
            <person name="Kang K."/>
            <person name="Ahn T.Y."/>
        </authorList>
    </citation>
    <scope>NUCLEOTIDE SEQUENCE [LARGE SCALE GENOMIC DNA]</scope>
    <source>
        <strain evidence="2 3">JCM30602</strain>
    </source>
</reference>
<evidence type="ECO:0000313" key="3">
    <source>
        <dbReference type="Proteomes" id="UP000295096"/>
    </source>
</evidence>
<keyword evidence="3" id="KW-1185">Reference proteome</keyword>
<dbReference type="Pfam" id="PF07689">
    <property type="entry name" value="KaiB"/>
    <property type="match status" value="1"/>
</dbReference>
<keyword evidence="2" id="KW-0413">Isomerase</keyword>
<dbReference type="PANTHER" id="PTHR41709">
    <property type="entry name" value="KAIB-LIKE PROTEIN 1"/>
    <property type="match status" value="1"/>
</dbReference>
<protein>
    <submittedName>
        <fullName evidence="2">Thiol-disulfide isomerase</fullName>
    </submittedName>
</protein>
<dbReference type="OrthoDB" id="5458519at2"/>
<proteinExistence type="predicted"/>
<gene>
    <name evidence="2" type="ORF">E2C06_21935</name>
</gene>
<comment type="caution">
    <text evidence="2">The sequence shown here is derived from an EMBL/GenBank/DDBJ whole genome shotgun (WGS) entry which is preliminary data.</text>
</comment>
<dbReference type="Proteomes" id="UP000295096">
    <property type="component" value="Unassembled WGS sequence"/>
</dbReference>
<evidence type="ECO:0000259" key="1">
    <source>
        <dbReference type="SMART" id="SM01248"/>
    </source>
</evidence>
<dbReference type="SMART" id="SM01248">
    <property type="entry name" value="KaiB"/>
    <property type="match status" value="1"/>
</dbReference>
<dbReference type="GO" id="GO:0016853">
    <property type="term" value="F:isomerase activity"/>
    <property type="evidence" value="ECO:0007669"/>
    <property type="project" value="UniProtKB-KW"/>
</dbReference>
<dbReference type="AlphaFoldDB" id="A0A4R5QBP9"/>
<name>A0A4R5QBP9_9PROT</name>
<dbReference type="EMBL" id="SMSJ01000037">
    <property type="protein sequence ID" value="TDH60504.1"/>
    <property type="molecule type" value="Genomic_DNA"/>
</dbReference>
<feature type="domain" description="KaiB" evidence="1">
    <location>
        <begin position="22"/>
        <end position="103"/>
    </location>
</feature>
<sequence>MTSRAGAGHLSSRPVPASYVLRLYVSGSTARSARAIENLHQICEEYLAGRYDLEVVDIYQRPEVAREFQIIAVPTLVKMLPSPLRRIVGDLSNRDRVLRGLDLLSLDGDATQED</sequence>
<dbReference type="PANTHER" id="PTHR41709:SF2">
    <property type="entry name" value="CIRCADIAN CLOCK PROTEIN KAIB2"/>
    <property type="match status" value="1"/>
</dbReference>
<accession>A0A4R5QBP9</accession>
<dbReference type="CDD" id="cd02978">
    <property type="entry name" value="KaiB_like"/>
    <property type="match status" value="1"/>
</dbReference>
<dbReference type="InterPro" id="IPR011649">
    <property type="entry name" value="KaiB_domain"/>
</dbReference>
<dbReference type="InterPro" id="IPR036249">
    <property type="entry name" value="Thioredoxin-like_sf"/>
</dbReference>